<proteinExistence type="predicted"/>
<evidence type="ECO:0000313" key="2">
    <source>
        <dbReference type="EMBL" id="QIZ76863.1"/>
    </source>
</evidence>
<dbReference type="Proteomes" id="UP000501602">
    <property type="component" value="Chromosome"/>
</dbReference>
<gene>
    <name evidence="2" type="ORF">HER31_08245</name>
</gene>
<dbReference type="KEGG" id="fes:HER31_08245"/>
<sequence>MWTTFLRDITLLVDNVLGAGSFIANQDYDSKALRQHIDDSASKLVISKRNYDSNINKERVGWCWYKYRHLVENAFAQVKHFRSVATRYEKLVRNHASMVTLAFIIRLA</sequence>
<dbReference type="Pfam" id="PF01609">
    <property type="entry name" value="DDE_Tnp_1"/>
    <property type="match status" value="1"/>
</dbReference>
<accession>A0A6H1UEU7</accession>
<organism evidence="2 3">
    <name type="scientific">Ferrimonas lipolytica</name>
    <dbReference type="NCBI Taxonomy" id="2724191"/>
    <lineage>
        <taxon>Bacteria</taxon>
        <taxon>Pseudomonadati</taxon>
        <taxon>Pseudomonadota</taxon>
        <taxon>Gammaproteobacteria</taxon>
        <taxon>Alteromonadales</taxon>
        <taxon>Ferrimonadaceae</taxon>
        <taxon>Ferrimonas</taxon>
    </lineage>
</organism>
<name>A0A6H1UEU7_9GAMM</name>
<dbReference type="AlphaFoldDB" id="A0A6H1UEU7"/>
<reference evidence="2 3" key="1">
    <citation type="submission" date="2020-04" db="EMBL/GenBank/DDBJ databases">
        <title>Ferrimonas sp. S7 isolated from sea water.</title>
        <authorList>
            <person name="Bae S.S."/>
            <person name="Baek K."/>
        </authorList>
    </citation>
    <scope>NUCLEOTIDE SEQUENCE [LARGE SCALE GENOMIC DNA]</scope>
    <source>
        <strain evidence="2 3">S7</strain>
    </source>
</reference>
<dbReference type="GO" id="GO:0003677">
    <property type="term" value="F:DNA binding"/>
    <property type="evidence" value="ECO:0007669"/>
    <property type="project" value="InterPro"/>
</dbReference>
<evidence type="ECO:0000313" key="3">
    <source>
        <dbReference type="Proteomes" id="UP000501602"/>
    </source>
</evidence>
<feature type="domain" description="Transposase IS4-like" evidence="1">
    <location>
        <begin position="27"/>
        <end position="105"/>
    </location>
</feature>
<protein>
    <submittedName>
        <fullName evidence="2">Transposase</fullName>
    </submittedName>
</protein>
<dbReference type="GO" id="GO:0006313">
    <property type="term" value="P:DNA transposition"/>
    <property type="evidence" value="ECO:0007669"/>
    <property type="project" value="InterPro"/>
</dbReference>
<dbReference type="GO" id="GO:0004803">
    <property type="term" value="F:transposase activity"/>
    <property type="evidence" value="ECO:0007669"/>
    <property type="project" value="InterPro"/>
</dbReference>
<dbReference type="InterPro" id="IPR002559">
    <property type="entry name" value="Transposase_11"/>
</dbReference>
<evidence type="ECO:0000259" key="1">
    <source>
        <dbReference type="Pfam" id="PF01609"/>
    </source>
</evidence>
<keyword evidence="3" id="KW-1185">Reference proteome</keyword>
<dbReference type="RefSeq" id="WP_168660124.1">
    <property type="nucleotide sequence ID" value="NZ_CP051180.1"/>
</dbReference>
<dbReference type="EMBL" id="CP051180">
    <property type="protein sequence ID" value="QIZ76863.1"/>
    <property type="molecule type" value="Genomic_DNA"/>
</dbReference>